<feature type="chain" id="PRO_5012068602" evidence="1">
    <location>
        <begin position="25"/>
        <end position="123"/>
    </location>
</feature>
<sequence length="123" mass="13999">MSTSQGLILSQLKFLFLITLIVHGQGRILNGDIFELSEINNAGSERGPLLLLTDDQVQAAKRNDVNRYKNAYRNFMMNKETPEIINDDASFKEDQISYIPWRVASPQTSRGGVMEFQTITKQF</sequence>
<evidence type="ECO:0000313" key="2">
    <source>
        <dbReference type="EMBL" id="CRK88453.1"/>
    </source>
</evidence>
<name>A0A1J1HK98_9DIPT</name>
<reference evidence="2 3" key="1">
    <citation type="submission" date="2015-04" db="EMBL/GenBank/DDBJ databases">
        <authorList>
            <person name="Syromyatnikov M.Y."/>
            <person name="Popov V.N."/>
        </authorList>
    </citation>
    <scope>NUCLEOTIDE SEQUENCE [LARGE SCALE GENOMIC DNA]</scope>
</reference>
<accession>A0A1J1HK98</accession>
<protein>
    <submittedName>
        <fullName evidence="2">CLUMA_CG002266, isoform A</fullName>
    </submittedName>
</protein>
<gene>
    <name evidence="2" type="ORF">CLUMA_CG002266</name>
</gene>
<dbReference type="Proteomes" id="UP000183832">
    <property type="component" value="Unassembled WGS sequence"/>
</dbReference>
<organism evidence="2 3">
    <name type="scientific">Clunio marinus</name>
    <dbReference type="NCBI Taxonomy" id="568069"/>
    <lineage>
        <taxon>Eukaryota</taxon>
        <taxon>Metazoa</taxon>
        <taxon>Ecdysozoa</taxon>
        <taxon>Arthropoda</taxon>
        <taxon>Hexapoda</taxon>
        <taxon>Insecta</taxon>
        <taxon>Pterygota</taxon>
        <taxon>Neoptera</taxon>
        <taxon>Endopterygota</taxon>
        <taxon>Diptera</taxon>
        <taxon>Nematocera</taxon>
        <taxon>Chironomoidea</taxon>
        <taxon>Chironomidae</taxon>
        <taxon>Clunio</taxon>
    </lineage>
</organism>
<evidence type="ECO:0000256" key="1">
    <source>
        <dbReference type="SAM" id="SignalP"/>
    </source>
</evidence>
<keyword evidence="3" id="KW-1185">Reference proteome</keyword>
<proteinExistence type="predicted"/>
<dbReference type="EMBL" id="CVRI01000008">
    <property type="protein sequence ID" value="CRK88453.1"/>
    <property type="molecule type" value="Genomic_DNA"/>
</dbReference>
<feature type="signal peptide" evidence="1">
    <location>
        <begin position="1"/>
        <end position="24"/>
    </location>
</feature>
<evidence type="ECO:0000313" key="3">
    <source>
        <dbReference type="Proteomes" id="UP000183832"/>
    </source>
</evidence>
<keyword evidence="1" id="KW-0732">Signal</keyword>
<dbReference type="AlphaFoldDB" id="A0A1J1HK98"/>